<gene>
    <name evidence="2" type="ORF">O9H85_18470</name>
</gene>
<dbReference type="EMBL" id="JAQAGZ010000011">
    <property type="protein sequence ID" value="MCZ8514369.1"/>
    <property type="molecule type" value="Genomic_DNA"/>
</dbReference>
<comment type="caution">
    <text evidence="2">The sequence shown here is derived from an EMBL/GenBank/DDBJ whole genome shotgun (WGS) entry which is preliminary data.</text>
</comment>
<dbReference type="RefSeq" id="WP_269882883.1">
    <property type="nucleotide sequence ID" value="NZ_JAQAGZ010000011.1"/>
</dbReference>
<feature type="signal peptide" evidence="1">
    <location>
        <begin position="1"/>
        <end position="21"/>
    </location>
</feature>
<feature type="chain" id="PRO_5045328091" description="Beta-lactamase inhibitor (BLIP)" evidence="1">
    <location>
        <begin position="22"/>
        <end position="108"/>
    </location>
</feature>
<dbReference type="Proteomes" id="UP001527882">
    <property type="component" value="Unassembled WGS sequence"/>
</dbReference>
<organism evidence="2 3">
    <name type="scientific">Paenibacillus gyeongsangnamensis</name>
    <dbReference type="NCBI Taxonomy" id="3388067"/>
    <lineage>
        <taxon>Bacteria</taxon>
        <taxon>Bacillati</taxon>
        <taxon>Bacillota</taxon>
        <taxon>Bacilli</taxon>
        <taxon>Bacillales</taxon>
        <taxon>Paenibacillaceae</taxon>
        <taxon>Paenibacillus</taxon>
    </lineage>
</organism>
<proteinExistence type="predicted"/>
<dbReference type="Gene3D" id="3.10.450.730">
    <property type="entry name" value="BLIP domain"/>
    <property type="match status" value="1"/>
</dbReference>
<name>A0ABT4QBV6_9BACL</name>
<evidence type="ECO:0000256" key="1">
    <source>
        <dbReference type="SAM" id="SignalP"/>
    </source>
</evidence>
<dbReference type="PROSITE" id="PS51257">
    <property type="entry name" value="PROKAR_LIPOPROTEIN"/>
    <property type="match status" value="1"/>
</dbReference>
<keyword evidence="3" id="KW-1185">Reference proteome</keyword>
<accession>A0ABT4QBV6</accession>
<reference evidence="2 3" key="1">
    <citation type="submission" date="2022-12" db="EMBL/GenBank/DDBJ databases">
        <title>Draft genome sequence of Paenibacillus sp. dW9.</title>
        <authorList>
            <person name="Choi E.-W."/>
            <person name="Kim D.-U."/>
        </authorList>
    </citation>
    <scope>NUCLEOTIDE SEQUENCE [LARGE SCALE GENOMIC DNA]</scope>
    <source>
        <strain evidence="3">dW9</strain>
    </source>
</reference>
<evidence type="ECO:0000313" key="3">
    <source>
        <dbReference type="Proteomes" id="UP001527882"/>
    </source>
</evidence>
<evidence type="ECO:0000313" key="2">
    <source>
        <dbReference type="EMBL" id="MCZ8514369.1"/>
    </source>
</evidence>
<keyword evidence="1" id="KW-0732">Signal</keyword>
<sequence>MIKRRIIAAAAVVLIASALLTGCGGAKKAAAPAVKLTKAQFDKANLGMNYDEVQKAVGGPGNVTTEEGTPGQPGYTLVVEYPGVKEGGLARFTFKNGQLINKGGSGLE</sequence>
<protein>
    <recommendedName>
        <fullName evidence="4">Beta-lactamase inhibitor (BLIP)</fullName>
    </recommendedName>
</protein>
<evidence type="ECO:0008006" key="4">
    <source>
        <dbReference type="Google" id="ProtNLM"/>
    </source>
</evidence>